<dbReference type="Proteomes" id="UP000310477">
    <property type="component" value="Unassembled WGS sequence"/>
</dbReference>
<keyword evidence="3" id="KW-1185">Reference proteome</keyword>
<dbReference type="EMBL" id="SWBO01000003">
    <property type="protein sequence ID" value="TKC01767.1"/>
    <property type="molecule type" value="Genomic_DNA"/>
</dbReference>
<protein>
    <submittedName>
        <fullName evidence="2">Uncharacterized protein</fullName>
    </submittedName>
</protein>
<sequence length="201" mass="22676">MKEKIQGILGMLIIGVFIFAIGASIYRSNFSEPEFEVLKSTKISAPIKNALFWHEEELEKTSDVMVGAKLGLERTDFIEPLYHALKTTGLVNEEIKTMSDDATKRMIELDAYRGTEPDVWEIAKQNGKAYIFKTTITNVSSRKGTSDLKSVTYLFTLYDVTTKSTIWEAKTWRSAGFFGGMPKGEETITIIENKLKEAKII</sequence>
<gene>
    <name evidence="2" type="ORF">FA045_05815</name>
</gene>
<evidence type="ECO:0000256" key="1">
    <source>
        <dbReference type="SAM" id="Phobius"/>
    </source>
</evidence>
<evidence type="ECO:0000313" key="2">
    <source>
        <dbReference type="EMBL" id="TKC01767.1"/>
    </source>
</evidence>
<comment type="caution">
    <text evidence="2">The sequence shown here is derived from an EMBL/GenBank/DDBJ whole genome shotgun (WGS) entry which is preliminary data.</text>
</comment>
<dbReference type="OrthoDB" id="9846903at2"/>
<keyword evidence="1" id="KW-1133">Transmembrane helix</keyword>
<evidence type="ECO:0000313" key="3">
    <source>
        <dbReference type="Proteomes" id="UP000310477"/>
    </source>
</evidence>
<dbReference type="AlphaFoldDB" id="A0A4V6WN02"/>
<keyword evidence="1" id="KW-0812">Transmembrane</keyword>
<organism evidence="2 3">
    <name type="scientific">Pedobacter cryotolerans</name>
    <dbReference type="NCBI Taxonomy" id="2571270"/>
    <lineage>
        <taxon>Bacteria</taxon>
        <taxon>Pseudomonadati</taxon>
        <taxon>Bacteroidota</taxon>
        <taxon>Sphingobacteriia</taxon>
        <taxon>Sphingobacteriales</taxon>
        <taxon>Sphingobacteriaceae</taxon>
        <taxon>Pedobacter</taxon>
    </lineage>
</organism>
<keyword evidence="1" id="KW-0472">Membrane</keyword>
<proteinExistence type="predicted"/>
<reference evidence="2 3" key="1">
    <citation type="submission" date="2019-04" db="EMBL/GenBank/DDBJ databases">
        <title>Pedobacter sp. AR-2-6 sp. nov., isolated from Arctic soil.</title>
        <authorList>
            <person name="Dahal R.H."/>
            <person name="Kim D.-U."/>
        </authorList>
    </citation>
    <scope>NUCLEOTIDE SEQUENCE [LARGE SCALE GENOMIC DNA]</scope>
    <source>
        <strain evidence="2 3">AR-2-6</strain>
    </source>
</reference>
<feature type="transmembrane region" description="Helical" evidence="1">
    <location>
        <begin position="7"/>
        <end position="26"/>
    </location>
</feature>
<name>A0A4V6WN02_9SPHI</name>
<dbReference type="RefSeq" id="WP_136875452.1">
    <property type="nucleotide sequence ID" value="NZ_SWBO01000003.1"/>
</dbReference>
<accession>A0A4V6WN02</accession>